<evidence type="ECO:0000313" key="2">
    <source>
        <dbReference type="Proteomes" id="UP001239111"/>
    </source>
</evidence>
<gene>
    <name evidence="1" type="ORF">QAD02_002171</name>
</gene>
<organism evidence="1 2">
    <name type="scientific">Eretmocerus hayati</name>
    <dbReference type="NCBI Taxonomy" id="131215"/>
    <lineage>
        <taxon>Eukaryota</taxon>
        <taxon>Metazoa</taxon>
        <taxon>Ecdysozoa</taxon>
        <taxon>Arthropoda</taxon>
        <taxon>Hexapoda</taxon>
        <taxon>Insecta</taxon>
        <taxon>Pterygota</taxon>
        <taxon>Neoptera</taxon>
        <taxon>Endopterygota</taxon>
        <taxon>Hymenoptera</taxon>
        <taxon>Apocrita</taxon>
        <taxon>Proctotrupomorpha</taxon>
        <taxon>Chalcidoidea</taxon>
        <taxon>Aphelinidae</taxon>
        <taxon>Aphelininae</taxon>
        <taxon>Eretmocerus</taxon>
    </lineage>
</organism>
<proteinExistence type="predicted"/>
<keyword evidence="2" id="KW-1185">Reference proteome</keyword>
<sequence>MKIKQISWDLFEFSGRAQLANVAERNGEQAVGRRKITETPRIIKANCKESKELPVDNQIVRGRGITETRSHTITAYRGVFEKLPVGNQLVLINNETSIFNIRSNGSVNDEWL</sequence>
<dbReference type="EMBL" id="CM056743">
    <property type="protein sequence ID" value="KAJ8670912.1"/>
    <property type="molecule type" value="Genomic_DNA"/>
</dbReference>
<comment type="caution">
    <text evidence="1">The sequence shown here is derived from an EMBL/GenBank/DDBJ whole genome shotgun (WGS) entry which is preliminary data.</text>
</comment>
<reference evidence="1" key="1">
    <citation type="submission" date="2023-04" db="EMBL/GenBank/DDBJ databases">
        <title>A chromosome-level genome assembly of the parasitoid wasp Eretmocerus hayati.</title>
        <authorList>
            <person name="Zhong Y."/>
            <person name="Liu S."/>
            <person name="Liu Y."/>
        </authorList>
    </citation>
    <scope>NUCLEOTIDE SEQUENCE</scope>
    <source>
        <strain evidence="1">ZJU_SS_LIU_2023</strain>
    </source>
</reference>
<evidence type="ECO:0000313" key="1">
    <source>
        <dbReference type="EMBL" id="KAJ8670912.1"/>
    </source>
</evidence>
<accession>A0ACC2NII5</accession>
<protein>
    <submittedName>
        <fullName evidence="1">Uncharacterized protein</fullName>
    </submittedName>
</protein>
<dbReference type="Proteomes" id="UP001239111">
    <property type="component" value="Chromosome 3"/>
</dbReference>
<name>A0ACC2NII5_9HYME</name>